<dbReference type="GO" id="GO:0005524">
    <property type="term" value="F:ATP binding"/>
    <property type="evidence" value="ECO:0007669"/>
    <property type="project" value="InterPro"/>
</dbReference>
<dbReference type="GO" id="GO:0016887">
    <property type="term" value="F:ATP hydrolysis activity"/>
    <property type="evidence" value="ECO:0007669"/>
    <property type="project" value="InterPro"/>
</dbReference>
<dbReference type="EMBL" id="FNPH01000001">
    <property type="protein sequence ID" value="SDY13285.1"/>
    <property type="molecule type" value="Genomic_DNA"/>
</dbReference>
<keyword evidence="3" id="KW-1185">Reference proteome</keyword>
<evidence type="ECO:0000313" key="3">
    <source>
        <dbReference type="Proteomes" id="UP000242415"/>
    </source>
</evidence>
<protein>
    <submittedName>
        <fullName evidence="2">Anion-transporting ATPase, ArsA/GET3 family</fullName>
    </submittedName>
</protein>
<sequence>MPSDHAAPRLDVDRILADPGVRIVVCCGAGGVGKTTTAAALALRAAERHGRRTVVLTIDPARRLAQSLGLTELDNTPRPVKGIDIEASGGELHAMMLDMKRTFDEVVLAHTDPAKAAEIFANPFYQAVSSTFAGTQEYMAMEKLGQLHARGEWDLIVVDTPPSRSALDFLDAPARLSRFLDGKMLRMLLAPARAGGRSMFSLVTASFGLFSRAVQKILGAQLLTDLSGFVAALDSMFGGFRQRAEQTYQILQARETAFLLVATPEPDAIREAAYFARRLGEERMPLGGLVLNRVHRTAVPELSAEQSLAAAAELTAAGGHDGAADALRVHAALAERAVRERGMAATFTNAFPGVPTVAVTAQPADVHDVDGLRTIGAAISLP</sequence>
<feature type="domain" description="ArsA/GET3 Anion-transporting ATPase-like" evidence="1">
    <location>
        <begin position="22"/>
        <end position="294"/>
    </location>
</feature>
<gene>
    <name evidence="2" type="ORF">SAMN05444365_101780</name>
</gene>
<dbReference type="SUPFAM" id="SSF52540">
    <property type="entry name" value="P-loop containing nucleoside triphosphate hydrolases"/>
    <property type="match status" value="1"/>
</dbReference>
<dbReference type="OrthoDB" id="5490584at2"/>
<dbReference type="InterPro" id="IPR025723">
    <property type="entry name" value="ArsA/GET3_ATPase-like"/>
</dbReference>
<organism evidence="2 3">
    <name type="scientific">Micromonospora pattaloongensis</name>
    <dbReference type="NCBI Taxonomy" id="405436"/>
    <lineage>
        <taxon>Bacteria</taxon>
        <taxon>Bacillati</taxon>
        <taxon>Actinomycetota</taxon>
        <taxon>Actinomycetes</taxon>
        <taxon>Micromonosporales</taxon>
        <taxon>Micromonosporaceae</taxon>
        <taxon>Micromonospora</taxon>
    </lineage>
</organism>
<proteinExistence type="predicted"/>
<dbReference type="InterPro" id="IPR016300">
    <property type="entry name" value="ATPase_ArsA/GET3"/>
</dbReference>
<dbReference type="InterPro" id="IPR027417">
    <property type="entry name" value="P-loop_NTPase"/>
</dbReference>
<dbReference type="PANTHER" id="PTHR10803">
    <property type="entry name" value="ARSENICAL PUMP-DRIVING ATPASE ARSENITE-TRANSLOCATING ATPASE"/>
    <property type="match status" value="1"/>
</dbReference>
<evidence type="ECO:0000313" key="2">
    <source>
        <dbReference type="EMBL" id="SDY13285.1"/>
    </source>
</evidence>
<dbReference type="RefSeq" id="WP_091551405.1">
    <property type="nucleotide sequence ID" value="NZ_FNPH01000001.1"/>
</dbReference>
<dbReference type="STRING" id="405436.SAMN05444365_101780"/>
<name>A0A1H3HDI5_9ACTN</name>
<reference evidence="3" key="1">
    <citation type="submission" date="2016-10" db="EMBL/GenBank/DDBJ databases">
        <authorList>
            <person name="Varghese N."/>
            <person name="Submissions S."/>
        </authorList>
    </citation>
    <scope>NUCLEOTIDE SEQUENCE [LARGE SCALE GENOMIC DNA]</scope>
    <source>
        <strain evidence="3">DSM 45245</strain>
    </source>
</reference>
<dbReference type="Gene3D" id="3.40.50.300">
    <property type="entry name" value="P-loop containing nucleotide triphosphate hydrolases"/>
    <property type="match status" value="1"/>
</dbReference>
<dbReference type="PANTHER" id="PTHR10803:SF26">
    <property type="entry name" value="ANION TRANSPORTER ATPASE-RELATED"/>
    <property type="match status" value="1"/>
</dbReference>
<accession>A0A1H3HDI5</accession>
<dbReference type="AlphaFoldDB" id="A0A1H3HDI5"/>
<dbReference type="Pfam" id="PF02374">
    <property type="entry name" value="ArsA_ATPase"/>
    <property type="match status" value="1"/>
</dbReference>
<dbReference type="Proteomes" id="UP000242415">
    <property type="component" value="Unassembled WGS sequence"/>
</dbReference>
<evidence type="ECO:0000259" key="1">
    <source>
        <dbReference type="Pfam" id="PF02374"/>
    </source>
</evidence>